<dbReference type="EMBL" id="QUTF01006218">
    <property type="protein sequence ID" value="RHZ40763.1"/>
    <property type="molecule type" value="Genomic_DNA"/>
</dbReference>
<organism evidence="2 3">
    <name type="scientific">Aphanomyces astaci</name>
    <name type="common">Crayfish plague agent</name>
    <dbReference type="NCBI Taxonomy" id="112090"/>
    <lineage>
        <taxon>Eukaryota</taxon>
        <taxon>Sar</taxon>
        <taxon>Stramenopiles</taxon>
        <taxon>Oomycota</taxon>
        <taxon>Saprolegniomycetes</taxon>
        <taxon>Saprolegniales</taxon>
        <taxon>Verrucalvaceae</taxon>
        <taxon>Aphanomyces</taxon>
    </lineage>
</organism>
<proteinExistence type="predicted"/>
<name>A0A3R7CVF5_APHAT</name>
<dbReference type="InterPro" id="IPR023298">
    <property type="entry name" value="ATPase_P-typ_TM_dom_sf"/>
</dbReference>
<dbReference type="Proteomes" id="UP000286510">
    <property type="component" value="Unassembled WGS sequence"/>
</dbReference>
<keyword evidence="1" id="KW-1133">Transmembrane helix</keyword>
<feature type="transmembrane region" description="Helical" evidence="1">
    <location>
        <begin position="352"/>
        <end position="374"/>
    </location>
</feature>
<evidence type="ECO:0000313" key="2">
    <source>
        <dbReference type="EMBL" id="RHZ40763.1"/>
    </source>
</evidence>
<dbReference type="AlphaFoldDB" id="A0A3R7CVF5"/>
<comment type="caution">
    <text evidence="2">The sequence shown here is derived from an EMBL/GenBank/DDBJ whole genome shotgun (WGS) entry which is preliminary data.</text>
</comment>
<sequence>MSREIFLRMKNYAMYSIAMTVRIVCTFGLLTVCYNWYFPTILVVVLAILNDGTILTISKDNVTASRTPDSWKLKSVFISSICFGLWLTLSTIVLFALTYQTNAFQGFIGAENLCVNCIKSHCNEYFTDVVRTCALTSNSSGCGELDGSVMKNSDYVALGKARQLDIQGYWKAYEAEYKKSQADLFEHLQVNHINNFTNLEPEAAATYEQFVYQYTLGQSGTPFQGKPYLVNTSAAIGDGVAFVGRDYLPLTNGVGFCDYVWGYSNFNSTWSKGFKLIGPGVQKKDGILRGLIYTQVSVSGQALIFVTRTAGINTWFFAEKPCNLLLIAFVIAQVAASVIGAVGFNGYPSDRVAVIGCGWGYLVLAWLWSILWHFPLDLIKFTVNYILNNGSYTQTAFTSRINAGHPSMAHSKVSSVARSIRASRTVG</sequence>
<evidence type="ECO:0000256" key="1">
    <source>
        <dbReference type="SAM" id="Phobius"/>
    </source>
</evidence>
<accession>A0A3R7CVF5</accession>
<dbReference type="PANTHER" id="PTHR42861">
    <property type="entry name" value="CALCIUM-TRANSPORTING ATPASE"/>
    <property type="match status" value="1"/>
</dbReference>
<reference evidence="2 3" key="1">
    <citation type="submission" date="2018-08" db="EMBL/GenBank/DDBJ databases">
        <title>Aphanomyces genome sequencing and annotation.</title>
        <authorList>
            <person name="Minardi D."/>
            <person name="Oidtmann B."/>
            <person name="Van Der Giezen M."/>
            <person name="Studholme D.J."/>
        </authorList>
    </citation>
    <scope>NUCLEOTIDE SEQUENCE [LARGE SCALE GENOMIC DNA]</scope>
    <source>
        <strain evidence="2 3">FDL457</strain>
    </source>
</reference>
<keyword evidence="1" id="KW-0812">Transmembrane</keyword>
<evidence type="ECO:0000313" key="3">
    <source>
        <dbReference type="Proteomes" id="UP000286510"/>
    </source>
</evidence>
<dbReference type="VEuPathDB" id="FungiDB:H257_16102"/>
<feature type="transmembrane region" description="Helical" evidence="1">
    <location>
        <begin position="76"/>
        <end position="97"/>
    </location>
</feature>
<dbReference type="SUPFAM" id="SSF81665">
    <property type="entry name" value="Calcium ATPase, transmembrane domain M"/>
    <property type="match status" value="1"/>
</dbReference>
<protein>
    <submittedName>
        <fullName evidence="2">Uncharacterized protein</fullName>
    </submittedName>
</protein>
<feature type="transmembrane region" description="Helical" evidence="1">
    <location>
        <begin position="324"/>
        <end position="345"/>
    </location>
</feature>
<dbReference type="Gene3D" id="1.20.1110.10">
    <property type="entry name" value="Calcium-transporting ATPase, transmembrane domain"/>
    <property type="match status" value="2"/>
</dbReference>
<gene>
    <name evidence="2" type="ORF">DYB26_016226</name>
</gene>
<keyword evidence="1" id="KW-0472">Membrane</keyword>